<reference evidence="1" key="1">
    <citation type="submission" date="2020-02" db="EMBL/GenBank/DDBJ databases">
        <authorList>
            <person name="Meier V. D."/>
        </authorList>
    </citation>
    <scope>NUCLEOTIDE SEQUENCE</scope>
    <source>
        <strain evidence="1">AVDCRST_MAG51</strain>
    </source>
</reference>
<evidence type="ECO:0000313" key="1">
    <source>
        <dbReference type="EMBL" id="CAA9428736.1"/>
    </source>
</evidence>
<name>A0A6J4PZ33_9BURK</name>
<dbReference type="AlphaFoldDB" id="A0A6J4PZ33"/>
<dbReference type="EMBL" id="CADCUX010000532">
    <property type="protein sequence ID" value="CAA9428736.1"/>
    <property type="molecule type" value="Genomic_DNA"/>
</dbReference>
<organism evidence="1">
    <name type="scientific">uncultured Ramlibacter sp</name>
    <dbReference type="NCBI Taxonomy" id="260755"/>
    <lineage>
        <taxon>Bacteria</taxon>
        <taxon>Pseudomonadati</taxon>
        <taxon>Pseudomonadota</taxon>
        <taxon>Betaproteobacteria</taxon>
        <taxon>Burkholderiales</taxon>
        <taxon>Comamonadaceae</taxon>
        <taxon>Ramlibacter</taxon>
        <taxon>environmental samples</taxon>
    </lineage>
</organism>
<accession>A0A6J4PZ33</accession>
<gene>
    <name evidence="1" type="ORF">AVDCRST_MAG51-2477</name>
</gene>
<proteinExistence type="predicted"/>
<protein>
    <submittedName>
        <fullName evidence="1">Uncharacterized protein</fullName>
    </submittedName>
</protein>
<sequence length="62" mass="7156">MPSYRMGRALVLIRPILLREGVFEHRSLARLLAQWFSASRPHWSVPPQAGLHTQVLEARVPR</sequence>